<dbReference type="Proteomes" id="UP001231941">
    <property type="component" value="Unassembled WGS sequence"/>
</dbReference>
<dbReference type="EMBL" id="JAVAMP010000018">
    <property type="protein sequence ID" value="MDP5276727.1"/>
    <property type="molecule type" value="Genomic_DNA"/>
</dbReference>
<reference evidence="1 2" key="1">
    <citation type="submission" date="2023-08" db="EMBL/GenBank/DDBJ databases">
        <authorList>
            <person name="Park J.-S."/>
        </authorList>
    </citation>
    <scope>NUCLEOTIDE SEQUENCE [LARGE SCALE GENOMIC DNA]</scope>
    <source>
        <strain evidence="1 2">2205SS18-9</strain>
    </source>
</reference>
<organism evidence="1 2">
    <name type="scientific">Chengkuizengella axinellae</name>
    <dbReference type="NCBI Taxonomy" id="3064388"/>
    <lineage>
        <taxon>Bacteria</taxon>
        <taxon>Bacillati</taxon>
        <taxon>Bacillota</taxon>
        <taxon>Bacilli</taxon>
        <taxon>Bacillales</taxon>
        <taxon>Paenibacillaceae</taxon>
        <taxon>Chengkuizengella</taxon>
    </lineage>
</organism>
<protein>
    <recommendedName>
        <fullName evidence="3">Lipoprotein</fullName>
    </recommendedName>
</protein>
<proteinExistence type="predicted"/>
<evidence type="ECO:0000313" key="2">
    <source>
        <dbReference type="Proteomes" id="UP001231941"/>
    </source>
</evidence>
<accession>A0ABT9J550</accession>
<dbReference type="RefSeq" id="WP_305994035.1">
    <property type="nucleotide sequence ID" value="NZ_JAVAMP010000018.1"/>
</dbReference>
<evidence type="ECO:0008006" key="3">
    <source>
        <dbReference type="Google" id="ProtNLM"/>
    </source>
</evidence>
<dbReference type="PROSITE" id="PS51257">
    <property type="entry name" value="PROKAR_LIPOPROTEIN"/>
    <property type="match status" value="1"/>
</dbReference>
<evidence type="ECO:0000313" key="1">
    <source>
        <dbReference type="EMBL" id="MDP5276727.1"/>
    </source>
</evidence>
<keyword evidence="2" id="KW-1185">Reference proteome</keyword>
<sequence>MIHIKRATYLFIILILAGGCSTETTVNNRSIIQEGDITTYENTLIAADMKEDIDDDGEIEHIKLLISPAPIRNPEKIGEYLWDDSHYWQLIVEDNHHLYALFEDHVQGLAELYIVNEGEDENTIMFETKGTTLSLIQYKYNHDGFFEKKVIYNEGPILNRSTMK</sequence>
<comment type="caution">
    <text evidence="1">The sequence shown here is derived from an EMBL/GenBank/DDBJ whole genome shotgun (WGS) entry which is preliminary data.</text>
</comment>
<name>A0ABT9J550_9BACL</name>
<gene>
    <name evidence="1" type="ORF">Q5Y73_21775</name>
</gene>